<dbReference type="OrthoDB" id="269293at2"/>
<dbReference type="KEGG" id="svp:Pan189_23050"/>
<dbReference type="Proteomes" id="UP000317318">
    <property type="component" value="Chromosome"/>
</dbReference>
<evidence type="ECO:0000313" key="1">
    <source>
        <dbReference type="EMBL" id="QDT37922.1"/>
    </source>
</evidence>
<name>A0A517R226_9PLAN</name>
<gene>
    <name evidence="1" type="ORF">Pan189_23050</name>
</gene>
<organism evidence="1 2">
    <name type="scientific">Stratiformator vulcanicus</name>
    <dbReference type="NCBI Taxonomy" id="2527980"/>
    <lineage>
        <taxon>Bacteria</taxon>
        <taxon>Pseudomonadati</taxon>
        <taxon>Planctomycetota</taxon>
        <taxon>Planctomycetia</taxon>
        <taxon>Planctomycetales</taxon>
        <taxon>Planctomycetaceae</taxon>
        <taxon>Stratiformator</taxon>
    </lineage>
</organism>
<proteinExistence type="predicted"/>
<dbReference type="AlphaFoldDB" id="A0A517R226"/>
<protein>
    <submittedName>
        <fullName evidence="1">Uncharacterized protein</fullName>
    </submittedName>
</protein>
<accession>A0A517R226</accession>
<reference evidence="1 2" key="1">
    <citation type="submission" date="2019-02" db="EMBL/GenBank/DDBJ databases">
        <title>Deep-cultivation of Planctomycetes and their phenomic and genomic characterization uncovers novel biology.</title>
        <authorList>
            <person name="Wiegand S."/>
            <person name="Jogler M."/>
            <person name="Boedeker C."/>
            <person name="Pinto D."/>
            <person name="Vollmers J."/>
            <person name="Rivas-Marin E."/>
            <person name="Kohn T."/>
            <person name="Peeters S.H."/>
            <person name="Heuer A."/>
            <person name="Rast P."/>
            <person name="Oberbeckmann S."/>
            <person name="Bunk B."/>
            <person name="Jeske O."/>
            <person name="Meyerdierks A."/>
            <person name="Storesund J.E."/>
            <person name="Kallscheuer N."/>
            <person name="Luecker S."/>
            <person name="Lage O.M."/>
            <person name="Pohl T."/>
            <person name="Merkel B.J."/>
            <person name="Hornburger P."/>
            <person name="Mueller R.-W."/>
            <person name="Bruemmer F."/>
            <person name="Labrenz M."/>
            <person name="Spormann A.M."/>
            <person name="Op den Camp H."/>
            <person name="Overmann J."/>
            <person name="Amann R."/>
            <person name="Jetten M.S.M."/>
            <person name="Mascher T."/>
            <person name="Medema M.H."/>
            <person name="Devos D.P."/>
            <person name="Kaster A.-K."/>
            <person name="Ovreas L."/>
            <person name="Rohde M."/>
            <person name="Galperin M.Y."/>
            <person name="Jogler C."/>
        </authorList>
    </citation>
    <scope>NUCLEOTIDE SEQUENCE [LARGE SCALE GENOMIC DNA]</scope>
    <source>
        <strain evidence="1 2">Pan189</strain>
    </source>
</reference>
<dbReference type="RefSeq" id="WP_145363999.1">
    <property type="nucleotide sequence ID" value="NZ_CP036268.1"/>
</dbReference>
<evidence type="ECO:0000313" key="2">
    <source>
        <dbReference type="Proteomes" id="UP000317318"/>
    </source>
</evidence>
<sequence length="225" mass="25090">MNYFAHGCRYVDRPYFLAGTACPDWLSAVDRKVRLRARNVGPFIEGPDELRSEIAAGVSRHLEDDDWFHGSRAFAETTGHIAVLFRKHLGPDDGFRPGFLGHIAMELLLDAVLISRNPGLLDRYYEAVSSVEPDIVESAVNAMCPRSTENLSKLIPKFVEVRFLADYVHPERLMYRVNQVLKRVGLPVLDQGATAVFEAALPIVESQSALLLPPDRFSKALVEAA</sequence>
<dbReference type="EMBL" id="CP036268">
    <property type="protein sequence ID" value="QDT37922.1"/>
    <property type="molecule type" value="Genomic_DNA"/>
</dbReference>
<keyword evidence="2" id="KW-1185">Reference proteome</keyword>